<organism evidence="1 2">
    <name type="scientific">Clonostachys rosea f. rosea IK726</name>
    <dbReference type="NCBI Taxonomy" id="1349383"/>
    <lineage>
        <taxon>Eukaryota</taxon>
        <taxon>Fungi</taxon>
        <taxon>Dikarya</taxon>
        <taxon>Ascomycota</taxon>
        <taxon>Pezizomycotina</taxon>
        <taxon>Sordariomycetes</taxon>
        <taxon>Hypocreomycetidae</taxon>
        <taxon>Hypocreales</taxon>
        <taxon>Bionectriaceae</taxon>
        <taxon>Clonostachys</taxon>
    </lineage>
</organism>
<dbReference type="Proteomes" id="UP000836387">
    <property type="component" value="Unassembled WGS sequence"/>
</dbReference>
<keyword evidence="2" id="KW-1185">Reference proteome</keyword>
<name>A0ACA9UBW6_BIOOC</name>
<proteinExistence type="predicted"/>
<dbReference type="EMBL" id="CADEHS020000183">
    <property type="protein sequence ID" value="CAG9950549.1"/>
    <property type="molecule type" value="Genomic_DNA"/>
</dbReference>
<comment type="caution">
    <text evidence="1">The sequence shown here is derived from an EMBL/GenBank/DDBJ whole genome shotgun (WGS) entry which is preliminary data.</text>
</comment>
<reference evidence="1" key="1">
    <citation type="submission" date="2020-04" db="EMBL/GenBank/DDBJ databases">
        <authorList>
            <person name="Broberg M."/>
        </authorList>
    </citation>
    <scope>NUCLEOTIDE SEQUENCE</scope>
</reference>
<sequence>MWETHAIPRLGIRSLKTTDGPAGVRGSRWTDGTHTTQIPCGISLGATFNPEVVRRVGKILGSETKRKRAHVLLAPTMNISRSPFGGRNFENFGEDPLLTVKNILREEWGYNNLAMSDWGGLNDTVKSILATTDLEMPGPPMRYGRALKDAVLNGDVSEKCHINPSVERLLKLLAKAGRLQSPGAAVTEEDSSEANRCEEGEEEFDDPKTRQTVREAAGEGIVLLKNDSGTLPLAPAKLKRLAIIGPNAKYPTTGGTGSAIVNPYYVTNPYQSIADASRSINPDLEVLYERGILTHLQPPLLGDCLVAPNTKQPGMQVEFFDSDRFEGPVVATTNWHDS</sequence>
<feature type="non-terminal residue" evidence="1">
    <location>
        <position position="338"/>
    </location>
</feature>
<reference evidence="1" key="2">
    <citation type="submission" date="2021-10" db="EMBL/GenBank/DDBJ databases">
        <authorList>
            <person name="Piombo E."/>
        </authorList>
    </citation>
    <scope>NUCLEOTIDE SEQUENCE</scope>
</reference>
<evidence type="ECO:0000313" key="2">
    <source>
        <dbReference type="Proteomes" id="UP000836387"/>
    </source>
</evidence>
<protein>
    <submittedName>
        <fullName evidence="1">Uncharacterized protein</fullName>
    </submittedName>
</protein>
<accession>A0ACA9UBW6</accession>
<evidence type="ECO:0000313" key="1">
    <source>
        <dbReference type="EMBL" id="CAG9950549.1"/>
    </source>
</evidence>
<gene>
    <name evidence="1" type="ORF">CRV2_00021139</name>
</gene>